<dbReference type="Pfam" id="PF05504">
    <property type="entry name" value="Spore_GerAC"/>
    <property type="match status" value="1"/>
</dbReference>
<evidence type="ECO:0000256" key="4">
    <source>
        <dbReference type="ARBA" id="ARBA00022729"/>
    </source>
</evidence>
<evidence type="ECO:0000256" key="3">
    <source>
        <dbReference type="ARBA" id="ARBA00022544"/>
    </source>
</evidence>
<evidence type="ECO:0000313" key="10">
    <source>
        <dbReference type="EMBL" id="CAH1219194.1"/>
    </source>
</evidence>
<dbReference type="Proteomes" id="UP000838686">
    <property type="component" value="Unassembled WGS sequence"/>
</dbReference>
<evidence type="ECO:0000313" key="11">
    <source>
        <dbReference type="Proteomes" id="UP000838686"/>
    </source>
</evidence>
<keyword evidence="5" id="KW-0472">Membrane</keyword>
<keyword evidence="11" id="KW-1185">Reference proteome</keyword>
<dbReference type="InterPro" id="IPR046953">
    <property type="entry name" value="Spore_GerAC-like_C"/>
</dbReference>
<dbReference type="NCBIfam" id="TIGR02887">
    <property type="entry name" value="spore_ger_x_C"/>
    <property type="match status" value="1"/>
</dbReference>
<dbReference type="Gene3D" id="3.30.300.210">
    <property type="entry name" value="Nutrient germinant receptor protein C, domain 3"/>
    <property type="match status" value="1"/>
</dbReference>
<name>A0ABM9CQ58_9BACL</name>
<dbReference type="InterPro" id="IPR008844">
    <property type="entry name" value="Spore_GerAC-like"/>
</dbReference>
<evidence type="ECO:0000256" key="7">
    <source>
        <dbReference type="ARBA" id="ARBA00023288"/>
    </source>
</evidence>
<dbReference type="InterPro" id="IPR038501">
    <property type="entry name" value="Spore_GerAC_C_sf"/>
</dbReference>
<proteinExistence type="inferred from homology"/>
<feature type="domain" description="Spore germination protein N-terminal" evidence="9">
    <location>
        <begin position="25"/>
        <end position="212"/>
    </location>
</feature>
<feature type="domain" description="Spore germination GerAC-like C-terminal" evidence="8">
    <location>
        <begin position="225"/>
        <end position="393"/>
    </location>
</feature>
<protein>
    <submittedName>
        <fullName evidence="10">Spore germination protein B3</fullName>
    </submittedName>
</protein>
<comment type="subcellular location">
    <subcellularLocation>
        <location evidence="1">Membrane</location>
        <topology evidence="1">Lipid-anchor</topology>
    </subcellularLocation>
</comment>
<comment type="similarity">
    <text evidence="2">Belongs to the GerABKC lipoprotein family.</text>
</comment>
<accession>A0ABM9CQ58</accession>
<dbReference type="InterPro" id="IPR057336">
    <property type="entry name" value="GerAC_N"/>
</dbReference>
<sequence>MGLYPNLKRAFVMLWLLLLTGCWSSNEIEDLSVYVGIALDKGEVTAEEQQLREQGSAEKNIDKVTATLQIISSKSSSSSDQSTKTDQKPFINTAGTGDSVFEIFREFASRRDQPVIGHHMKIVVISGGLARANRLDDMLDFFYRDNDIRPSCFVVVSRGEARKTLETKVPGGIPAFRLVGMLDNRNRTLEVIPSVSLSKLQGYLQSGTSFILQNVLSAQGEIKFSGAAVIKGETKKLIGYLSEEELKGLVWLTGSGKGGLVKAYDHNDSGRSMAYEMKSMKSTIKSRADGKKLSFDVNIESEGRLIELWNHASIFNRPATKELEAIFEQKVRRLIDQAIKKMQQQYRVDVAGFGSHVRIEHPRLWQSVKKDWDSVFSQSLIHYKVKLKITEFGSLID</sequence>
<evidence type="ECO:0000256" key="2">
    <source>
        <dbReference type="ARBA" id="ARBA00007886"/>
    </source>
</evidence>
<organism evidence="10 11">
    <name type="scientific">Paenibacillus plantiphilus</name>
    <dbReference type="NCBI Taxonomy" id="2905650"/>
    <lineage>
        <taxon>Bacteria</taxon>
        <taxon>Bacillati</taxon>
        <taxon>Bacillota</taxon>
        <taxon>Bacilli</taxon>
        <taxon>Bacillales</taxon>
        <taxon>Paenibacillaceae</taxon>
        <taxon>Paenibacillus</taxon>
    </lineage>
</organism>
<evidence type="ECO:0000259" key="9">
    <source>
        <dbReference type="Pfam" id="PF25198"/>
    </source>
</evidence>
<evidence type="ECO:0000256" key="5">
    <source>
        <dbReference type="ARBA" id="ARBA00023136"/>
    </source>
</evidence>
<evidence type="ECO:0000256" key="6">
    <source>
        <dbReference type="ARBA" id="ARBA00023139"/>
    </source>
</evidence>
<evidence type="ECO:0000259" key="8">
    <source>
        <dbReference type="Pfam" id="PF05504"/>
    </source>
</evidence>
<dbReference type="Pfam" id="PF25198">
    <property type="entry name" value="Spore_GerAC_N"/>
    <property type="match status" value="1"/>
</dbReference>
<comment type="caution">
    <text evidence="10">The sequence shown here is derived from an EMBL/GenBank/DDBJ whole genome shotgun (WGS) entry which is preliminary data.</text>
</comment>
<keyword evidence="4" id="KW-0732">Signal</keyword>
<evidence type="ECO:0000256" key="1">
    <source>
        <dbReference type="ARBA" id="ARBA00004635"/>
    </source>
</evidence>
<keyword evidence="6" id="KW-0564">Palmitate</keyword>
<dbReference type="PANTHER" id="PTHR35789">
    <property type="entry name" value="SPORE GERMINATION PROTEIN B3"/>
    <property type="match status" value="1"/>
</dbReference>
<keyword evidence="3" id="KW-0309">Germination</keyword>
<gene>
    <name evidence="10" type="primary">gerBC_6</name>
    <name evidence="10" type="ORF">PAECIP111893_04513</name>
</gene>
<dbReference type="EMBL" id="CAKMMF010000032">
    <property type="protein sequence ID" value="CAH1219194.1"/>
    <property type="molecule type" value="Genomic_DNA"/>
</dbReference>
<keyword evidence="7" id="KW-0449">Lipoprotein</keyword>
<reference evidence="10" key="1">
    <citation type="submission" date="2022-01" db="EMBL/GenBank/DDBJ databases">
        <authorList>
            <person name="Criscuolo A."/>
        </authorList>
    </citation>
    <scope>NUCLEOTIDE SEQUENCE</scope>
    <source>
        <strain evidence="10">CIP111893</strain>
    </source>
</reference>
<dbReference type="RefSeq" id="WP_236344986.1">
    <property type="nucleotide sequence ID" value="NZ_CAKMMF010000032.1"/>
</dbReference>
<dbReference type="PANTHER" id="PTHR35789:SF1">
    <property type="entry name" value="SPORE GERMINATION PROTEIN B3"/>
    <property type="match status" value="1"/>
</dbReference>